<reference evidence="2 3" key="1">
    <citation type="journal article" date="2019" name="Int. J. Syst. Evol. Microbiol.">
        <title>The Global Catalogue of Microorganisms (GCM) 10K type strain sequencing project: providing services to taxonomists for standard genome sequencing and annotation.</title>
        <authorList>
            <consortium name="The Broad Institute Genomics Platform"/>
            <consortium name="The Broad Institute Genome Sequencing Center for Infectious Disease"/>
            <person name="Wu L."/>
            <person name="Ma J."/>
        </authorList>
    </citation>
    <scope>NUCLEOTIDE SEQUENCE [LARGE SCALE GENOMIC DNA]</scope>
    <source>
        <strain evidence="2 3">XZYJT29</strain>
    </source>
</reference>
<dbReference type="Proteomes" id="UP001596432">
    <property type="component" value="Unassembled WGS sequence"/>
</dbReference>
<sequence>MESGSESTEATSDEEGTSQGDDKPDAILETDAVELAELRCGVSLGEPSEE</sequence>
<dbReference type="GeneID" id="78821292"/>
<gene>
    <name evidence="2" type="ORF">ACFQMA_14265</name>
</gene>
<protein>
    <submittedName>
        <fullName evidence="2">Uncharacterized protein</fullName>
    </submittedName>
</protein>
<dbReference type="AlphaFoldDB" id="A0ABD5Y0R7"/>
<evidence type="ECO:0000313" key="2">
    <source>
        <dbReference type="EMBL" id="MFC7140985.1"/>
    </source>
</evidence>
<feature type="region of interest" description="Disordered" evidence="1">
    <location>
        <begin position="1"/>
        <end position="29"/>
    </location>
</feature>
<keyword evidence="3" id="KW-1185">Reference proteome</keyword>
<dbReference type="EMBL" id="JBHTAS010000001">
    <property type="protein sequence ID" value="MFC7140985.1"/>
    <property type="molecule type" value="Genomic_DNA"/>
</dbReference>
<evidence type="ECO:0000313" key="3">
    <source>
        <dbReference type="Proteomes" id="UP001596432"/>
    </source>
</evidence>
<organism evidence="2 3">
    <name type="scientific">Halosimplex aquaticum</name>
    <dbReference type="NCBI Taxonomy" id="3026162"/>
    <lineage>
        <taxon>Archaea</taxon>
        <taxon>Methanobacteriati</taxon>
        <taxon>Methanobacteriota</taxon>
        <taxon>Stenosarchaea group</taxon>
        <taxon>Halobacteria</taxon>
        <taxon>Halobacteriales</taxon>
        <taxon>Haloarculaceae</taxon>
        <taxon>Halosimplex</taxon>
    </lineage>
</organism>
<comment type="caution">
    <text evidence="2">The sequence shown here is derived from an EMBL/GenBank/DDBJ whole genome shotgun (WGS) entry which is preliminary data.</text>
</comment>
<proteinExistence type="predicted"/>
<dbReference type="RefSeq" id="WP_274322078.1">
    <property type="nucleotide sequence ID" value="NZ_CP118158.1"/>
</dbReference>
<feature type="compositionally biased region" description="Polar residues" evidence="1">
    <location>
        <begin position="1"/>
        <end position="10"/>
    </location>
</feature>
<accession>A0ABD5Y0R7</accession>
<evidence type="ECO:0000256" key="1">
    <source>
        <dbReference type="SAM" id="MobiDB-lite"/>
    </source>
</evidence>
<name>A0ABD5Y0R7_9EURY</name>